<dbReference type="EMBL" id="JABWDU010000003">
    <property type="protein sequence ID" value="NVD40697.1"/>
    <property type="molecule type" value="Genomic_DNA"/>
</dbReference>
<feature type="domain" description="HTH araC/xylS-type" evidence="1">
    <location>
        <begin position="1"/>
        <end position="31"/>
    </location>
</feature>
<dbReference type="GO" id="GO:0043565">
    <property type="term" value="F:sequence-specific DNA binding"/>
    <property type="evidence" value="ECO:0007669"/>
    <property type="project" value="InterPro"/>
</dbReference>
<dbReference type="InterPro" id="IPR018060">
    <property type="entry name" value="HTH_AraC"/>
</dbReference>
<sequence>MQQNSIFLLSSNFNREFRRVTGMNPTEWRAKRTARPAEAAELAQMVDDRLATS</sequence>
<keyword evidence="3" id="KW-1185">Reference proteome</keyword>
<accession>A0A7Y6UP05</accession>
<organism evidence="2 3">
    <name type="scientific">Ensifer oleiphilus</name>
    <dbReference type="NCBI Taxonomy" id="2742698"/>
    <lineage>
        <taxon>Bacteria</taxon>
        <taxon>Pseudomonadati</taxon>
        <taxon>Pseudomonadota</taxon>
        <taxon>Alphaproteobacteria</taxon>
        <taxon>Hyphomicrobiales</taxon>
        <taxon>Rhizobiaceae</taxon>
        <taxon>Sinorhizobium/Ensifer group</taxon>
        <taxon>Ensifer</taxon>
    </lineage>
</organism>
<dbReference type="Proteomes" id="UP000520198">
    <property type="component" value="Unassembled WGS sequence"/>
</dbReference>
<comment type="caution">
    <text evidence="2">The sequence shown here is derived from an EMBL/GenBank/DDBJ whole genome shotgun (WGS) entry which is preliminary data.</text>
</comment>
<dbReference type="GO" id="GO:0003700">
    <property type="term" value="F:DNA-binding transcription factor activity"/>
    <property type="evidence" value="ECO:0007669"/>
    <property type="project" value="InterPro"/>
</dbReference>
<reference evidence="2 3" key="1">
    <citation type="submission" date="2020-06" db="EMBL/GenBank/DDBJ databases">
        <authorList>
            <person name="Grouzdev D.S."/>
        </authorList>
    </citation>
    <scope>NUCLEOTIDE SEQUENCE [LARGE SCALE GENOMIC DNA]</scope>
    <source>
        <strain evidence="2 3">HO-A22</strain>
    </source>
</reference>
<dbReference type="PROSITE" id="PS01124">
    <property type="entry name" value="HTH_ARAC_FAMILY_2"/>
    <property type="match status" value="1"/>
</dbReference>
<dbReference type="AlphaFoldDB" id="A0A7Y6UP05"/>
<gene>
    <name evidence="2" type="ORF">HT585_17650</name>
</gene>
<evidence type="ECO:0000313" key="3">
    <source>
        <dbReference type="Proteomes" id="UP000520198"/>
    </source>
</evidence>
<name>A0A7Y6UP05_9HYPH</name>
<evidence type="ECO:0000259" key="1">
    <source>
        <dbReference type="PROSITE" id="PS01124"/>
    </source>
</evidence>
<protein>
    <submittedName>
        <fullName evidence="2">Helix-turn-helix transcriptional regulator</fullName>
    </submittedName>
</protein>
<evidence type="ECO:0000313" key="2">
    <source>
        <dbReference type="EMBL" id="NVD40697.1"/>
    </source>
</evidence>
<dbReference type="Gene3D" id="1.10.10.60">
    <property type="entry name" value="Homeodomain-like"/>
    <property type="match status" value="1"/>
</dbReference>
<proteinExistence type="predicted"/>
<dbReference type="RefSeq" id="WP_176354138.1">
    <property type="nucleotide sequence ID" value="NZ_JABWDU010000003.1"/>
</dbReference>